<accession>A0A913ZY60</accession>
<dbReference type="EnsemblMetazoa" id="XM_038200655.1">
    <property type="protein sequence ID" value="XP_038056583.1"/>
    <property type="gene ID" value="LOC119728426"/>
</dbReference>
<dbReference type="PANTHER" id="PTHR31701">
    <property type="entry name" value="ENDOPLASMIC RETICULUM MEMBRANE-ASSOCIATED RNA DEGRADATION PROTEIN"/>
    <property type="match status" value="1"/>
</dbReference>
<dbReference type="InterPro" id="IPR025209">
    <property type="entry name" value="DUF4209"/>
</dbReference>
<proteinExistence type="predicted"/>
<dbReference type="InterPro" id="IPR039635">
    <property type="entry name" value="ERMARD"/>
</dbReference>
<protein>
    <recommendedName>
        <fullName evidence="1">DUF4209 domain-containing protein</fullName>
    </recommendedName>
</protein>
<evidence type="ECO:0000313" key="2">
    <source>
        <dbReference type="EnsemblMetazoa" id="XP_038056583.1"/>
    </source>
</evidence>
<dbReference type="OMA" id="QRGEVCW"/>
<dbReference type="PANTHER" id="PTHR31701:SF2">
    <property type="entry name" value="ENDOPLASMIC RETICULUM MEMBRANE-ASSOCIATED RNA DEGRADATION PROTEIN"/>
    <property type="match status" value="1"/>
</dbReference>
<evidence type="ECO:0000259" key="1">
    <source>
        <dbReference type="Pfam" id="PF13910"/>
    </source>
</evidence>
<dbReference type="OrthoDB" id="49386at2759"/>
<dbReference type="RefSeq" id="XP_038056583.1">
    <property type="nucleotide sequence ID" value="XM_038200655.1"/>
</dbReference>
<dbReference type="GeneID" id="119728426"/>
<dbReference type="Proteomes" id="UP000887568">
    <property type="component" value="Unplaced"/>
</dbReference>
<reference evidence="2" key="1">
    <citation type="submission" date="2022-11" db="UniProtKB">
        <authorList>
            <consortium name="EnsemblMetazoa"/>
        </authorList>
    </citation>
    <scope>IDENTIFICATION</scope>
</reference>
<organism evidence="2 3">
    <name type="scientific">Patiria miniata</name>
    <name type="common">Bat star</name>
    <name type="synonym">Asterina miniata</name>
    <dbReference type="NCBI Taxonomy" id="46514"/>
    <lineage>
        <taxon>Eukaryota</taxon>
        <taxon>Metazoa</taxon>
        <taxon>Echinodermata</taxon>
        <taxon>Eleutherozoa</taxon>
        <taxon>Asterozoa</taxon>
        <taxon>Asteroidea</taxon>
        <taxon>Valvatacea</taxon>
        <taxon>Valvatida</taxon>
        <taxon>Asterinidae</taxon>
        <taxon>Patiria</taxon>
    </lineage>
</organism>
<dbReference type="Pfam" id="PF13910">
    <property type="entry name" value="DUF4209"/>
    <property type="match status" value="1"/>
</dbReference>
<dbReference type="AlphaFoldDB" id="A0A913ZY60"/>
<evidence type="ECO:0000313" key="3">
    <source>
        <dbReference type="Proteomes" id="UP000887568"/>
    </source>
</evidence>
<dbReference type="CTD" id="55780"/>
<sequence>MTTCLSPKKHRLVCELGALVSPVVQQEDGRIRHFDKETGLLLWSCVAMDEVKVRNGLITAEAVYEDHVVSLAPYCHAVHQWVLCLQDADIQDRYKKHLEWTGNTELFLDCFRKARSNQPVEASLSILLSTAALERALGDVFLMKSKDPCPAMLKNLLATQELVDTLGENAISLLRILIGPPVSLNLRNILWHGFAAPEEIPQRYSTFLLIVVASLGAWLAQRGITASCIPHREPLKIPQTDTDVFKQIFPEICNDDLGHLWELYSTSEFFHKPMLPYCQAALDYCREEKYGMTCVLLLPQLENGVRRLFATANNCPDRILTAESEYFTTFDEMLCPYLSDETVNNALIPTIGETYMEMLLDILVHPEGPRLRDHISHGELDLQTMTRATTSHVMSICAAFCLRDCPHQSLIQIPLFSRIKMTAEDYAPLFHPVSLLKRELLTFLESLSQWVGISRPDESGDIGYQTWSSTETGSDQSARDAASSLLALHEGMPGATEDLLQCVMMPFAELEPLVICVSESIGKTLFRPRRELEVVSLLRRITAQCLASCRNVKDMAELRYQQYKAKELRSRQRANYTRLLNCIPRVSCGLRLVALILLCQLRNLYSISCCASKEAEFLLKFLKAVLRYAENLNSLTSPEKNKWDECCGLTDSLLQQVNSHCAKLKKAQPSA</sequence>
<keyword evidence="3" id="KW-1185">Reference proteome</keyword>
<feature type="domain" description="DUF4209" evidence="1">
    <location>
        <begin position="133"/>
        <end position="214"/>
    </location>
</feature>
<name>A0A913ZY60_PATMI</name>